<evidence type="ECO:0000259" key="8">
    <source>
        <dbReference type="Pfam" id="PF13193"/>
    </source>
</evidence>
<dbReference type="GO" id="GO:0006085">
    <property type="term" value="P:acetyl-CoA biosynthetic process"/>
    <property type="evidence" value="ECO:0007669"/>
    <property type="project" value="TreeGrafter"/>
</dbReference>
<dbReference type="RefSeq" id="WP_091755946.1">
    <property type="nucleotide sequence ID" value="NZ_FOHB01000001.1"/>
</dbReference>
<dbReference type="InterPro" id="IPR025110">
    <property type="entry name" value="AMP-bd_C"/>
</dbReference>
<accession>A0A1H9RR44</accession>
<dbReference type="STRING" id="587636.SAMN05216199_1082"/>
<feature type="compositionally biased region" description="Basic and acidic residues" evidence="6">
    <location>
        <begin position="1"/>
        <end position="11"/>
    </location>
</feature>
<evidence type="ECO:0000256" key="6">
    <source>
        <dbReference type="SAM" id="MobiDB-lite"/>
    </source>
</evidence>
<evidence type="ECO:0000313" key="9">
    <source>
        <dbReference type="EMBL" id="SER75054.1"/>
    </source>
</evidence>
<dbReference type="PANTHER" id="PTHR24095:SF14">
    <property type="entry name" value="ACETYL-COENZYME A SYNTHETASE 1"/>
    <property type="match status" value="1"/>
</dbReference>
<evidence type="ECO:0000256" key="5">
    <source>
        <dbReference type="ARBA" id="ARBA00022990"/>
    </source>
</evidence>
<evidence type="ECO:0000313" key="10">
    <source>
        <dbReference type="Proteomes" id="UP000199019"/>
    </source>
</evidence>
<keyword evidence="10" id="KW-1185">Reference proteome</keyword>
<proteinExistence type="predicted"/>
<evidence type="ECO:0000256" key="2">
    <source>
        <dbReference type="ARBA" id="ARBA00022598"/>
    </source>
</evidence>
<dbReference type="EC" id="6.2.1.1" evidence="1"/>
<dbReference type="Pfam" id="PF13193">
    <property type="entry name" value="AMP-binding_C"/>
    <property type="match status" value="1"/>
</dbReference>
<evidence type="ECO:0000256" key="3">
    <source>
        <dbReference type="ARBA" id="ARBA00022741"/>
    </source>
</evidence>
<feature type="domain" description="AMP-binding enzyme C-terminal" evidence="8">
    <location>
        <begin position="511"/>
        <end position="588"/>
    </location>
</feature>
<feature type="domain" description="AMP-dependent synthetase/ligase" evidence="7">
    <location>
        <begin position="77"/>
        <end position="460"/>
    </location>
</feature>
<keyword evidence="3" id="KW-0547">Nucleotide-binding</keyword>
<dbReference type="GO" id="GO:0005829">
    <property type="term" value="C:cytosol"/>
    <property type="evidence" value="ECO:0007669"/>
    <property type="project" value="TreeGrafter"/>
</dbReference>
<reference evidence="10" key="1">
    <citation type="submission" date="2016-10" db="EMBL/GenBank/DDBJ databases">
        <authorList>
            <person name="Varghese N."/>
            <person name="Submissions S."/>
        </authorList>
    </citation>
    <scope>NUCLEOTIDE SEQUENCE [LARGE SCALE GENOMIC DNA]</scope>
    <source>
        <strain evidence="10">CGMCC 1.6963</strain>
    </source>
</reference>
<organism evidence="9 10">
    <name type="scientific">Pedococcus cremeus</name>
    <dbReference type="NCBI Taxonomy" id="587636"/>
    <lineage>
        <taxon>Bacteria</taxon>
        <taxon>Bacillati</taxon>
        <taxon>Actinomycetota</taxon>
        <taxon>Actinomycetes</taxon>
        <taxon>Micrococcales</taxon>
        <taxon>Intrasporangiaceae</taxon>
        <taxon>Pedococcus</taxon>
    </lineage>
</organism>
<keyword evidence="5" id="KW-0007">Acetylation</keyword>
<gene>
    <name evidence="9" type="ORF">SAMN05216199_1082</name>
</gene>
<keyword evidence="2" id="KW-0436">Ligase</keyword>
<evidence type="ECO:0000256" key="1">
    <source>
        <dbReference type="ARBA" id="ARBA00013275"/>
    </source>
</evidence>
<dbReference type="EMBL" id="FOHB01000001">
    <property type="protein sequence ID" value="SER75054.1"/>
    <property type="molecule type" value="Genomic_DNA"/>
</dbReference>
<dbReference type="Gene3D" id="3.30.300.30">
    <property type="match status" value="1"/>
</dbReference>
<dbReference type="Gene3D" id="3.40.50.12780">
    <property type="entry name" value="N-terminal domain of ligase-like"/>
    <property type="match status" value="1"/>
</dbReference>
<dbReference type="GO" id="GO:0003987">
    <property type="term" value="F:acetate-CoA ligase activity"/>
    <property type="evidence" value="ECO:0007669"/>
    <property type="project" value="UniProtKB-EC"/>
</dbReference>
<keyword evidence="4" id="KW-0067">ATP-binding</keyword>
<dbReference type="GO" id="GO:0005524">
    <property type="term" value="F:ATP binding"/>
    <property type="evidence" value="ECO:0007669"/>
    <property type="project" value="UniProtKB-KW"/>
</dbReference>
<evidence type="ECO:0000256" key="4">
    <source>
        <dbReference type="ARBA" id="ARBA00022840"/>
    </source>
</evidence>
<dbReference type="AlphaFoldDB" id="A0A1H9RR44"/>
<dbReference type="InterPro" id="IPR042099">
    <property type="entry name" value="ANL_N_sf"/>
</dbReference>
<dbReference type="Proteomes" id="UP000199019">
    <property type="component" value="Unassembled WGS sequence"/>
</dbReference>
<sequence length="613" mass="66716">MGEVVLERDEGAGGGEGQRPPIALTPRRAPLIGDWAVRRRTFTWRQARGWLEGLPGGALNIAHEAVDRHGRGDLADVVAVRFLARNEPTTELTYAELARQTDVTAVALQDLGVRRGDRVCTLLPRSPELYLTALGTLKAGAVYCPLFPAFGMEPVRQRLELGGVRVLVTDSESYANKVAPVRDRLPDLQTVVVVDAGGAGDEPSTAEVMAWETVMQEASESLQRNGFEIVSTRPDEPALLHFTSGTTGRPKGAVHVHEAVVAHHATARFSLDLSPGDLYWCTADPGWVTGTSYGIIGPLTCGATVITDSADFDAKRWYSILQDEKVEVFYTAPTALRMLMRRGVEMAHDYDLSSLRHVVSVGEPLNPEAVLWGLEAFGLPVHDTWWQTETGAIIVSNYPGMPVRPGSMGRPMPGVEVGVLERGADGRAGVVDGHVHVLDDPHAVGELAIRPGWPSMFRDYLGEPERYAKAFVDGWYLTGDLARLDGDGYLWFVGRADDVIKSAGHLIGPFEVESALMEHPAVAEVGVIGKPDPLAGEIVKAFVTLKADMVPSESLRRELITFGRKRLGSVAPREIAFEEHLPHTRSGKVMRRLLKARELGLPEGDLSTVERPA</sequence>
<dbReference type="InterPro" id="IPR000873">
    <property type="entry name" value="AMP-dep_synth/lig_dom"/>
</dbReference>
<protein>
    <recommendedName>
        <fullName evidence="1">acetate--CoA ligase</fullName>
        <ecNumber evidence="1">6.2.1.1</ecNumber>
    </recommendedName>
</protein>
<dbReference type="PROSITE" id="PS00455">
    <property type="entry name" value="AMP_BINDING"/>
    <property type="match status" value="1"/>
</dbReference>
<dbReference type="InterPro" id="IPR020845">
    <property type="entry name" value="AMP-binding_CS"/>
</dbReference>
<name>A0A1H9RR44_9MICO</name>
<dbReference type="InterPro" id="IPR045851">
    <property type="entry name" value="AMP-bd_C_sf"/>
</dbReference>
<dbReference type="PANTHER" id="PTHR24095">
    <property type="entry name" value="ACETYL-COENZYME A SYNTHETASE"/>
    <property type="match status" value="1"/>
</dbReference>
<dbReference type="NCBIfam" id="NF003313">
    <property type="entry name" value="PRK04319.1"/>
    <property type="match status" value="1"/>
</dbReference>
<dbReference type="Pfam" id="PF00501">
    <property type="entry name" value="AMP-binding"/>
    <property type="match status" value="1"/>
</dbReference>
<feature type="region of interest" description="Disordered" evidence="6">
    <location>
        <begin position="1"/>
        <end position="24"/>
    </location>
</feature>
<dbReference type="OrthoDB" id="9803968at2"/>
<evidence type="ECO:0000259" key="7">
    <source>
        <dbReference type="Pfam" id="PF00501"/>
    </source>
</evidence>
<dbReference type="SUPFAM" id="SSF56801">
    <property type="entry name" value="Acetyl-CoA synthetase-like"/>
    <property type="match status" value="1"/>
</dbReference>